<organism evidence="5 6">
    <name type="scientific">Vagococcus allomyrinae</name>
    <dbReference type="NCBI Taxonomy" id="2794353"/>
    <lineage>
        <taxon>Bacteria</taxon>
        <taxon>Bacillati</taxon>
        <taxon>Bacillota</taxon>
        <taxon>Bacilli</taxon>
        <taxon>Lactobacillales</taxon>
        <taxon>Enterococcaceae</taxon>
        <taxon>Vagococcus</taxon>
    </lineage>
</organism>
<reference evidence="5" key="1">
    <citation type="submission" date="2020-12" db="EMBL/GenBank/DDBJ databases">
        <title>Vagococcus allomyrinae sp. nov. and Enterococcus lavae sp. nov., isolated from the larvae of Allomyrina dichotoma.</title>
        <authorList>
            <person name="Lee S.D."/>
        </authorList>
    </citation>
    <scope>NUCLEOTIDE SEQUENCE</scope>
    <source>
        <strain evidence="5">BWB3-3</strain>
    </source>
</reference>
<gene>
    <name evidence="5" type="ORF">I6N95_07950</name>
</gene>
<dbReference type="CDD" id="cd07377">
    <property type="entry name" value="WHTH_GntR"/>
    <property type="match status" value="1"/>
</dbReference>
<dbReference type="PANTHER" id="PTHR44846:SF1">
    <property type="entry name" value="MANNOSYL-D-GLYCERATE TRANSPORT_METABOLISM SYSTEM REPRESSOR MNGR-RELATED"/>
    <property type="match status" value="1"/>
</dbReference>
<evidence type="ECO:0000256" key="3">
    <source>
        <dbReference type="ARBA" id="ARBA00023163"/>
    </source>
</evidence>
<dbReference type="InterPro" id="IPR050679">
    <property type="entry name" value="Bact_HTH_transcr_reg"/>
</dbReference>
<dbReference type="InterPro" id="IPR000524">
    <property type="entry name" value="Tscrpt_reg_HTH_GntR"/>
</dbReference>
<keyword evidence="6" id="KW-1185">Reference proteome</keyword>
<dbReference type="InterPro" id="IPR036388">
    <property type="entry name" value="WH-like_DNA-bd_sf"/>
</dbReference>
<dbReference type="PANTHER" id="PTHR44846">
    <property type="entry name" value="MANNOSYL-D-GLYCERATE TRANSPORT/METABOLISM SYSTEM REPRESSOR MNGR-RELATED"/>
    <property type="match status" value="1"/>
</dbReference>
<feature type="domain" description="HTH gntR-type" evidence="4">
    <location>
        <begin position="11"/>
        <end position="79"/>
    </location>
</feature>
<dbReference type="RefSeq" id="WP_209526473.1">
    <property type="nucleotide sequence ID" value="NZ_JAEEGA010000004.1"/>
</dbReference>
<dbReference type="SUPFAM" id="SSF46785">
    <property type="entry name" value="Winged helix' DNA-binding domain"/>
    <property type="match status" value="1"/>
</dbReference>
<dbReference type="InterPro" id="IPR036390">
    <property type="entry name" value="WH_DNA-bd_sf"/>
</dbReference>
<dbReference type="Gene3D" id="3.40.1410.10">
    <property type="entry name" value="Chorismate lyase-like"/>
    <property type="match status" value="1"/>
</dbReference>
<dbReference type="InterPro" id="IPR028978">
    <property type="entry name" value="Chorismate_lyase_/UTRA_dom_sf"/>
</dbReference>
<keyword evidence="2" id="KW-0238">DNA-binding</keyword>
<dbReference type="EMBL" id="JAEEGA010000004">
    <property type="protein sequence ID" value="MBP1040934.1"/>
    <property type="molecule type" value="Genomic_DNA"/>
</dbReference>
<evidence type="ECO:0000259" key="4">
    <source>
        <dbReference type="PROSITE" id="PS50949"/>
    </source>
</evidence>
<evidence type="ECO:0000313" key="5">
    <source>
        <dbReference type="EMBL" id="MBP1040934.1"/>
    </source>
</evidence>
<evidence type="ECO:0000256" key="1">
    <source>
        <dbReference type="ARBA" id="ARBA00023015"/>
    </source>
</evidence>
<dbReference type="GO" id="GO:0003677">
    <property type="term" value="F:DNA binding"/>
    <property type="evidence" value="ECO:0007669"/>
    <property type="project" value="UniProtKB-KW"/>
</dbReference>
<dbReference type="SMART" id="SM00866">
    <property type="entry name" value="UTRA"/>
    <property type="match status" value="1"/>
</dbReference>
<keyword evidence="1" id="KW-0805">Transcription regulation</keyword>
<dbReference type="GO" id="GO:0003700">
    <property type="term" value="F:DNA-binding transcription factor activity"/>
    <property type="evidence" value="ECO:0007669"/>
    <property type="project" value="InterPro"/>
</dbReference>
<evidence type="ECO:0000256" key="2">
    <source>
        <dbReference type="ARBA" id="ARBA00023125"/>
    </source>
</evidence>
<dbReference type="Pfam" id="PF00392">
    <property type="entry name" value="GntR"/>
    <property type="match status" value="1"/>
</dbReference>
<dbReference type="AlphaFoldDB" id="A0A940SUL6"/>
<name>A0A940SUL6_9ENTE</name>
<dbReference type="Proteomes" id="UP000674938">
    <property type="component" value="Unassembled WGS sequence"/>
</dbReference>
<dbReference type="InterPro" id="IPR011663">
    <property type="entry name" value="UTRA"/>
</dbReference>
<protein>
    <submittedName>
        <fullName evidence="5">GntR family transcriptional regulator</fullName>
    </submittedName>
</protein>
<dbReference type="GO" id="GO:0045892">
    <property type="term" value="P:negative regulation of DNA-templated transcription"/>
    <property type="evidence" value="ECO:0007669"/>
    <property type="project" value="TreeGrafter"/>
</dbReference>
<evidence type="ECO:0000313" key="6">
    <source>
        <dbReference type="Proteomes" id="UP000674938"/>
    </source>
</evidence>
<dbReference type="Pfam" id="PF07702">
    <property type="entry name" value="UTRA"/>
    <property type="match status" value="1"/>
</dbReference>
<dbReference type="PRINTS" id="PR00035">
    <property type="entry name" value="HTHGNTR"/>
</dbReference>
<sequence>MEKEISESNPTPLYNQLANLIENKILSGSYQYGEKLPSEGEWMREHDISRVTVRNALQLLVDQGIVEKKQGKGAYVAFPVYKEAFNAGGSFTSAGVTSNKTPTTKILEKEYLNLSEGQQIELGFMASEIISLKRLRNIDYQPVIFEIDYVTKEMAPIIDGLTESDSLIEVLKAKGYQINHFDNVIDVSLATAELAQQLQVEEGTPLLHIKQQVLDASSKLIYFNEQFINSKLYKAAIRSY</sequence>
<comment type="caution">
    <text evidence="5">The sequence shown here is derived from an EMBL/GenBank/DDBJ whole genome shotgun (WGS) entry which is preliminary data.</text>
</comment>
<dbReference type="PROSITE" id="PS50949">
    <property type="entry name" value="HTH_GNTR"/>
    <property type="match status" value="1"/>
</dbReference>
<dbReference type="Gene3D" id="1.10.10.10">
    <property type="entry name" value="Winged helix-like DNA-binding domain superfamily/Winged helix DNA-binding domain"/>
    <property type="match status" value="1"/>
</dbReference>
<accession>A0A940SUL6</accession>
<proteinExistence type="predicted"/>
<dbReference type="SUPFAM" id="SSF64288">
    <property type="entry name" value="Chorismate lyase-like"/>
    <property type="match status" value="1"/>
</dbReference>
<dbReference type="SMART" id="SM00345">
    <property type="entry name" value="HTH_GNTR"/>
    <property type="match status" value="1"/>
</dbReference>
<keyword evidence="3" id="KW-0804">Transcription</keyword>